<evidence type="ECO:0000313" key="2">
    <source>
        <dbReference type="EMBL" id="MBD2847068.1"/>
    </source>
</evidence>
<evidence type="ECO:0000259" key="1">
    <source>
        <dbReference type="Pfam" id="PF10040"/>
    </source>
</evidence>
<evidence type="ECO:0000313" key="3">
    <source>
        <dbReference type="Proteomes" id="UP000621560"/>
    </source>
</evidence>
<reference evidence="2" key="1">
    <citation type="submission" date="2020-09" db="EMBL/GenBank/DDBJ databases">
        <title>A novel bacterium of genus Paenibacillus, isolated from South China Sea.</title>
        <authorList>
            <person name="Huang H."/>
            <person name="Mo K."/>
            <person name="Hu Y."/>
        </authorList>
    </citation>
    <scope>NUCLEOTIDE SEQUENCE</scope>
    <source>
        <strain evidence="2">IB182496</strain>
    </source>
</reference>
<dbReference type="InterPro" id="IPR019267">
    <property type="entry name" value="CRISPR-assoc_Cas6_C"/>
</dbReference>
<dbReference type="RefSeq" id="WP_190920047.1">
    <property type="nucleotide sequence ID" value="NZ_JACXIZ010000032.1"/>
</dbReference>
<organism evidence="2 3">
    <name type="scientific">Paenibacillus sabuli</name>
    <dbReference type="NCBI Taxonomy" id="2772509"/>
    <lineage>
        <taxon>Bacteria</taxon>
        <taxon>Bacillati</taxon>
        <taxon>Bacillota</taxon>
        <taxon>Bacilli</taxon>
        <taxon>Bacillales</taxon>
        <taxon>Paenibacillaceae</taxon>
        <taxon>Paenibacillus</taxon>
    </lineage>
</organism>
<dbReference type="Proteomes" id="UP000621560">
    <property type="component" value="Unassembled WGS sequence"/>
</dbReference>
<feature type="domain" description="CRISPR-associated protein Cas6 C-terminal" evidence="1">
    <location>
        <begin position="174"/>
        <end position="295"/>
    </location>
</feature>
<dbReference type="AlphaFoldDB" id="A0A927GSZ1"/>
<dbReference type="Pfam" id="PF10040">
    <property type="entry name" value="CRISPR_Cas6"/>
    <property type="match status" value="1"/>
</dbReference>
<keyword evidence="3" id="KW-1185">Reference proteome</keyword>
<sequence>MFGHIETLTLRASFACETEGKLPPYLGSTLRGVLGHSMRDFVCPTPDVRCYVCQIAQDCAYARNFASPGHDAGAVNAYVLYPHVRDKIEWKKGDQCTFEMTLIGSAVREAGFYVDGLQAMGERGWGAERLRFRLEQISVPERDALIWSGGRIWMRNLMPQPLTMPERRARTALVRFVTPTRILVRRKLSRRIAFEELIHSISRRLTLLSKAYTGQELQWDEDAMLEAARMVQTVEQSWRDVDFERYSMTRGGKLELPAIEGWARYEGDLTSFTPLLEAGRRLHAGKNSTIGFGRYEVFYDA</sequence>
<protein>
    <submittedName>
        <fullName evidence="2">CRISPR system precrRNA processing endoribonuclease RAMP protein Cas6</fullName>
    </submittedName>
</protein>
<gene>
    <name evidence="2" type="primary">cas6</name>
    <name evidence="2" type="ORF">IDH44_17865</name>
</gene>
<dbReference type="Gene3D" id="3.30.70.1900">
    <property type="match status" value="1"/>
</dbReference>
<proteinExistence type="predicted"/>
<name>A0A927GSZ1_9BACL</name>
<accession>A0A927GSZ1</accession>
<dbReference type="EMBL" id="JACXIZ010000032">
    <property type="protein sequence ID" value="MBD2847068.1"/>
    <property type="molecule type" value="Genomic_DNA"/>
</dbReference>
<comment type="caution">
    <text evidence="2">The sequence shown here is derived from an EMBL/GenBank/DDBJ whole genome shotgun (WGS) entry which is preliminary data.</text>
</comment>